<dbReference type="GO" id="GO:0005829">
    <property type="term" value="C:cytosol"/>
    <property type="evidence" value="ECO:0007669"/>
    <property type="project" value="TreeGrafter"/>
</dbReference>
<dbReference type="InterPro" id="IPR011605">
    <property type="entry name" value="NusB_fam"/>
</dbReference>
<keyword evidence="3 6" id="KW-0694">RNA-binding</keyword>
<evidence type="ECO:0000256" key="2">
    <source>
        <dbReference type="ARBA" id="ARBA00022814"/>
    </source>
</evidence>
<dbReference type="InterPro" id="IPR006027">
    <property type="entry name" value="NusB_RsmB_TIM44"/>
</dbReference>
<dbReference type="EMBL" id="DWWJ01000085">
    <property type="protein sequence ID" value="HJC40799.1"/>
    <property type="molecule type" value="Genomic_DNA"/>
</dbReference>
<dbReference type="Gene3D" id="1.10.940.10">
    <property type="entry name" value="NusB-like"/>
    <property type="match status" value="1"/>
</dbReference>
<evidence type="ECO:0000256" key="3">
    <source>
        <dbReference type="ARBA" id="ARBA00022884"/>
    </source>
</evidence>
<dbReference type="HAMAP" id="MF_00073">
    <property type="entry name" value="NusB"/>
    <property type="match status" value="1"/>
</dbReference>
<evidence type="ECO:0000313" key="10">
    <source>
        <dbReference type="Proteomes" id="UP000823882"/>
    </source>
</evidence>
<organism evidence="9 10">
    <name type="scientific">Candidatus Intestinimonas pullistercoris</name>
    <dbReference type="NCBI Taxonomy" id="2838623"/>
    <lineage>
        <taxon>Bacteria</taxon>
        <taxon>Bacillati</taxon>
        <taxon>Bacillota</taxon>
        <taxon>Clostridia</taxon>
        <taxon>Eubacteriales</taxon>
        <taxon>Intestinimonas</taxon>
    </lineage>
</organism>
<dbReference type="GO" id="GO:0003723">
    <property type="term" value="F:RNA binding"/>
    <property type="evidence" value="ECO:0007669"/>
    <property type="project" value="UniProtKB-UniRule"/>
</dbReference>
<evidence type="ECO:0000256" key="1">
    <source>
        <dbReference type="ARBA" id="ARBA00005952"/>
    </source>
</evidence>
<keyword evidence="4 6" id="KW-0805">Transcription regulation</keyword>
<dbReference type="SUPFAM" id="SSF48013">
    <property type="entry name" value="NusB-like"/>
    <property type="match status" value="1"/>
</dbReference>
<proteinExistence type="inferred from homology"/>
<dbReference type="Pfam" id="PF01029">
    <property type="entry name" value="NusB"/>
    <property type="match status" value="1"/>
</dbReference>
<reference evidence="9" key="1">
    <citation type="journal article" date="2021" name="PeerJ">
        <title>Extensive microbial diversity within the chicken gut microbiome revealed by metagenomics and culture.</title>
        <authorList>
            <person name="Gilroy R."/>
            <person name="Ravi A."/>
            <person name="Getino M."/>
            <person name="Pursley I."/>
            <person name="Horton D.L."/>
            <person name="Alikhan N.F."/>
            <person name="Baker D."/>
            <person name="Gharbi K."/>
            <person name="Hall N."/>
            <person name="Watson M."/>
            <person name="Adriaenssens E.M."/>
            <person name="Foster-Nyarko E."/>
            <person name="Jarju S."/>
            <person name="Secka A."/>
            <person name="Antonio M."/>
            <person name="Oren A."/>
            <person name="Chaudhuri R.R."/>
            <person name="La Ragione R."/>
            <person name="Hildebrand F."/>
            <person name="Pallen M.J."/>
        </authorList>
    </citation>
    <scope>NUCLEOTIDE SEQUENCE</scope>
    <source>
        <strain evidence="9">CHK186-1790</strain>
    </source>
</reference>
<feature type="domain" description="NusB/RsmB/TIM44" evidence="8">
    <location>
        <begin position="5"/>
        <end position="144"/>
    </location>
</feature>
<evidence type="ECO:0000259" key="8">
    <source>
        <dbReference type="Pfam" id="PF01029"/>
    </source>
</evidence>
<dbReference type="PANTHER" id="PTHR11078">
    <property type="entry name" value="N UTILIZATION SUBSTANCE PROTEIN B-RELATED"/>
    <property type="match status" value="1"/>
</dbReference>
<keyword evidence="2 6" id="KW-0889">Transcription antitermination</keyword>
<dbReference type="NCBIfam" id="TIGR01951">
    <property type="entry name" value="nusB"/>
    <property type="match status" value="1"/>
</dbReference>
<sequence>MTRSNAREIAVHLAFALGFSDRTADELLEVSLTRENFEQLKEEDPLYNEFPNEKQRRYITELVKGVDAHGPELDGYISKYAVGWSFSRISRMAAAVMRVAMYEILYMPEVPAGAAINEAVEGAKRYETPETAAFINGILGSFVRGELPPERAKAPASAPAEEGKAEDEA</sequence>
<dbReference type="GO" id="GO:0006353">
    <property type="term" value="P:DNA-templated transcription termination"/>
    <property type="evidence" value="ECO:0007669"/>
    <property type="project" value="UniProtKB-UniRule"/>
</dbReference>
<keyword evidence="5 6" id="KW-0804">Transcription</keyword>
<reference evidence="9" key="2">
    <citation type="submission" date="2021-04" db="EMBL/GenBank/DDBJ databases">
        <authorList>
            <person name="Gilroy R."/>
        </authorList>
    </citation>
    <scope>NUCLEOTIDE SEQUENCE</scope>
    <source>
        <strain evidence="9">CHK186-1790</strain>
    </source>
</reference>
<feature type="region of interest" description="Disordered" evidence="7">
    <location>
        <begin position="149"/>
        <end position="169"/>
    </location>
</feature>
<dbReference type="PANTHER" id="PTHR11078:SF3">
    <property type="entry name" value="ANTITERMINATION NUSB DOMAIN-CONTAINING PROTEIN"/>
    <property type="match status" value="1"/>
</dbReference>
<evidence type="ECO:0000313" key="9">
    <source>
        <dbReference type="EMBL" id="HJC40799.1"/>
    </source>
</evidence>
<protein>
    <recommendedName>
        <fullName evidence="6">Transcription antitermination protein NusB</fullName>
    </recommendedName>
    <alternativeName>
        <fullName evidence="6">Antitermination factor NusB</fullName>
    </alternativeName>
</protein>
<accession>A0A9D2T075</accession>
<evidence type="ECO:0000256" key="7">
    <source>
        <dbReference type="SAM" id="MobiDB-lite"/>
    </source>
</evidence>
<comment type="caution">
    <text evidence="9">The sequence shown here is derived from an EMBL/GenBank/DDBJ whole genome shotgun (WGS) entry which is preliminary data.</text>
</comment>
<comment type="similarity">
    <text evidence="1 6">Belongs to the NusB family.</text>
</comment>
<dbReference type="InterPro" id="IPR035926">
    <property type="entry name" value="NusB-like_sf"/>
</dbReference>
<dbReference type="GO" id="GO:0031564">
    <property type="term" value="P:transcription antitermination"/>
    <property type="evidence" value="ECO:0007669"/>
    <property type="project" value="UniProtKB-KW"/>
</dbReference>
<name>A0A9D2T075_9FIRM</name>
<evidence type="ECO:0000256" key="5">
    <source>
        <dbReference type="ARBA" id="ARBA00023163"/>
    </source>
</evidence>
<comment type="function">
    <text evidence="6">Involved in transcription antitermination. Required for transcription of ribosomal RNA (rRNA) genes. Binds specifically to the boxA antiterminator sequence of the ribosomal RNA (rrn) operons.</text>
</comment>
<evidence type="ECO:0000256" key="4">
    <source>
        <dbReference type="ARBA" id="ARBA00023015"/>
    </source>
</evidence>
<dbReference type="Proteomes" id="UP000823882">
    <property type="component" value="Unassembled WGS sequence"/>
</dbReference>
<gene>
    <name evidence="6 9" type="primary">nusB</name>
    <name evidence="9" type="ORF">H9701_04520</name>
</gene>
<dbReference type="AlphaFoldDB" id="A0A9D2T075"/>
<evidence type="ECO:0000256" key="6">
    <source>
        <dbReference type="HAMAP-Rule" id="MF_00073"/>
    </source>
</evidence>